<dbReference type="Proteomes" id="UP000031339">
    <property type="component" value="Unassembled WGS sequence"/>
</dbReference>
<evidence type="ECO:0000256" key="3">
    <source>
        <dbReference type="ARBA" id="ARBA00022729"/>
    </source>
</evidence>
<evidence type="ECO:0000256" key="4">
    <source>
        <dbReference type="ARBA" id="ARBA00022837"/>
    </source>
</evidence>
<name>A0A0C1HVN8_STRCV</name>
<evidence type="ECO:0000256" key="1">
    <source>
        <dbReference type="ARBA" id="ARBA00004613"/>
    </source>
</evidence>
<keyword evidence="4" id="KW-0106">Calcium</keyword>
<dbReference type="InterPro" id="IPR059100">
    <property type="entry name" value="TSP3_bac"/>
</dbReference>
<proteinExistence type="predicted"/>
<feature type="region of interest" description="Disordered" evidence="5">
    <location>
        <begin position="23"/>
        <end position="64"/>
    </location>
</feature>
<accession>A0A0C1HVN8</accession>
<comment type="subcellular location">
    <subcellularLocation>
        <location evidence="1">Secreted</location>
    </subcellularLocation>
</comment>
<reference evidence="6 7" key="1">
    <citation type="submission" date="2014-12" db="EMBL/GenBank/DDBJ databases">
        <title>Partial genome sequence of Streptococcus constellatus KCOM 1650 (= ChDC B144).</title>
        <authorList>
            <person name="Kook J.-K."/>
            <person name="Park S.-N."/>
            <person name="Lim Y.K."/>
            <person name="Jo E."/>
        </authorList>
    </citation>
    <scope>NUCLEOTIDE SEQUENCE [LARGE SCALE GENOMIC DNA]</scope>
    <source>
        <strain evidence="6 7">KCOM 1650</strain>
    </source>
</reference>
<dbReference type="Pfam" id="PF18884">
    <property type="entry name" value="TSP3_bac"/>
    <property type="match status" value="2"/>
</dbReference>
<comment type="caution">
    <text evidence="6">The sequence shown here is derived from an EMBL/GenBank/DDBJ whole genome shotgun (WGS) entry which is preliminary data.</text>
</comment>
<dbReference type="AlphaFoldDB" id="A0A0C1HVN8"/>
<dbReference type="EMBL" id="JWIY01000001">
    <property type="protein sequence ID" value="KIC78133.1"/>
    <property type="molecule type" value="Genomic_DNA"/>
</dbReference>
<sequence length="64" mass="7226">MEPKTIYNTDSDQDGLTDAVELDLGTNPLSSDTDSDGLTDLEEVQQGLWPTQHQRKERSYDLEL</sequence>
<feature type="compositionally biased region" description="Acidic residues" evidence="5">
    <location>
        <begin position="33"/>
        <end position="43"/>
    </location>
</feature>
<evidence type="ECO:0000313" key="6">
    <source>
        <dbReference type="EMBL" id="KIC78133.1"/>
    </source>
</evidence>
<evidence type="ECO:0000313" key="7">
    <source>
        <dbReference type="Proteomes" id="UP000031339"/>
    </source>
</evidence>
<evidence type="ECO:0000256" key="5">
    <source>
        <dbReference type="SAM" id="MobiDB-lite"/>
    </source>
</evidence>
<dbReference type="RefSeq" id="WP_007518250.1">
    <property type="nucleotide sequence ID" value="NZ_JAPVZV010000006.1"/>
</dbReference>
<gene>
    <name evidence="6" type="ORF">RN79_00710</name>
</gene>
<keyword evidence="3" id="KW-0732">Signal</keyword>
<keyword evidence="2" id="KW-0964">Secreted</keyword>
<evidence type="ECO:0000256" key="2">
    <source>
        <dbReference type="ARBA" id="ARBA00022525"/>
    </source>
</evidence>
<organism evidence="6 7">
    <name type="scientific">Streptococcus constellatus</name>
    <dbReference type="NCBI Taxonomy" id="76860"/>
    <lineage>
        <taxon>Bacteria</taxon>
        <taxon>Bacillati</taxon>
        <taxon>Bacillota</taxon>
        <taxon>Bacilli</taxon>
        <taxon>Lactobacillales</taxon>
        <taxon>Streptococcaceae</taxon>
        <taxon>Streptococcus</taxon>
        <taxon>Streptococcus anginosus group</taxon>
    </lineage>
</organism>
<protein>
    <submittedName>
        <fullName evidence="6">Calcium-binding protein</fullName>
    </submittedName>
</protein>